<dbReference type="GO" id="GO:0010073">
    <property type="term" value="P:meristem maintenance"/>
    <property type="evidence" value="ECO:0007669"/>
    <property type="project" value="InterPro"/>
</dbReference>
<dbReference type="PANTHER" id="PTHR46033">
    <property type="entry name" value="PROTEIN MAIN-LIKE 2"/>
    <property type="match status" value="1"/>
</dbReference>
<dbReference type="PANTHER" id="PTHR46033:SF1">
    <property type="entry name" value="PROTEIN MAIN-LIKE 2"/>
    <property type="match status" value="1"/>
</dbReference>
<gene>
    <name evidence="2" type="ORF">AMTR_s00031p00166630</name>
</gene>
<dbReference type="HOGENOM" id="CLU_131739_0_0_1"/>
<keyword evidence="3" id="KW-1185">Reference proteome</keyword>
<evidence type="ECO:0000313" key="2">
    <source>
        <dbReference type="EMBL" id="ERN16554.1"/>
    </source>
</evidence>
<dbReference type="eggNOG" id="ENOG502QW7G">
    <property type="taxonomic scope" value="Eukaryota"/>
</dbReference>
<reference evidence="3" key="1">
    <citation type="journal article" date="2013" name="Science">
        <title>The Amborella genome and the evolution of flowering plants.</title>
        <authorList>
            <consortium name="Amborella Genome Project"/>
        </authorList>
    </citation>
    <scope>NUCLEOTIDE SEQUENCE [LARGE SCALE GENOMIC DNA]</scope>
</reference>
<dbReference type="Gramene" id="ERN16554">
    <property type="protein sequence ID" value="ERN16554"/>
    <property type="gene ID" value="AMTR_s00031p00166630"/>
</dbReference>
<dbReference type="InterPro" id="IPR044824">
    <property type="entry name" value="MAIN-like"/>
</dbReference>
<dbReference type="Proteomes" id="UP000017836">
    <property type="component" value="Unassembled WGS sequence"/>
</dbReference>
<feature type="domain" description="Aminotransferase-like plant mobile" evidence="1">
    <location>
        <begin position="2"/>
        <end position="92"/>
    </location>
</feature>
<dbReference type="AlphaFoldDB" id="U5D2C2"/>
<evidence type="ECO:0000313" key="3">
    <source>
        <dbReference type="Proteomes" id="UP000017836"/>
    </source>
</evidence>
<protein>
    <recommendedName>
        <fullName evidence="1">Aminotransferase-like plant mobile domain-containing protein</fullName>
    </recommendedName>
</protein>
<name>U5D2C2_AMBTC</name>
<evidence type="ECO:0000259" key="1">
    <source>
        <dbReference type="Pfam" id="PF10536"/>
    </source>
</evidence>
<proteinExistence type="predicted"/>
<sequence length="207" mass="23844">MIFVDASQGSTLTSYLQLFLDLDEVGKYTWGAAALAFLYRSLSKVVDGDTYFSGSAILLQCWIYEHFRALCTKPKTITIEIPRACKWKKQPRCKDPLSAFDDISINMYYMLDRVLRQCGKLQVIPVGPPKWERREKVGLHPTSWIDELAIEISDWRQRERNVVKEAVDKYGSMPTNKYMAWYSMFTHKYGNTPLSSPSQSQPPPCKP</sequence>
<dbReference type="EMBL" id="KI392442">
    <property type="protein sequence ID" value="ERN16554.1"/>
    <property type="molecule type" value="Genomic_DNA"/>
</dbReference>
<dbReference type="InterPro" id="IPR019557">
    <property type="entry name" value="AminoTfrase-like_pln_mobile"/>
</dbReference>
<dbReference type="Pfam" id="PF10536">
    <property type="entry name" value="PMD"/>
    <property type="match status" value="1"/>
</dbReference>
<accession>U5D2C2</accession>
<organism evidence="2 3">
    <name type="scientific">Amborella trichopoda</name>
    <dbReference type="NCBI Taxonomy" id="13333"/>
    <lineage>
        <taxon>Eukaryota</taxon>
        <taxon>Viridiplantae</taxon>
        <taxon>Streptophyta</taxon>
        <taxon>Embryophyta</taxon>
        <taxon>Tracheophyta</taxon>
        <taxon>Spermatophyta</taxon>
        <taxon>Magnoliopsida</taxon>
        <taxon>Amborellales</taxon>
        <taxon>Amborellaceae</taxon>
        <taxon>Amborella</taxon>
    </lineage>
</organism>